<dbReference type="RefSeq" id="WP_406764349.1">
    <property type="nucleotide sequence ID" value="NZ_JBJHZY010000001.1"/>
</dbReference>
<keyword evidence="5" id="KW-0560">Oxidoreductase</keyword>
<keyword evidence="11" id="KW-1185">Reference proteome</keyword>
<evidence type="ECO:0000256" key="7">
    <source>
        <dbReference type="ARBA" id="ARBA00047599"/>
    </source>
</evidence>
<evidence type="ECO:0000313" key="11">
    <source>
        <dbReference type="Proteomes" id="UP001623661"/>
    </source>
</evidence>
<name>A0ABW8TPW9_9CLOT</name>
<evidence type="ECO:0000256" key="8">
    <source>
        <dbReference type="SAM" id="Phobius"/>
    </source>
</evidence>
<dbReference type="InterPro" id="IPR023753">
    <property type="entry name" value="FAD/NAD-binding_dom"/>
</dbReference>
<evidence type="ECO:0000256" key="4">
    <source>
        <dbReference type="ARBA" id="ARBA00022827"/>
    </source>
</evidence>
<evidence type="ECO:0000256" key="3">
    <source>
        <dbReference type="ARBA" id="ARBA00022630"/>
    </source>
</evidence>
<sequence>MGNVKKIVILGTGYAGVHAAKMLHKKFKKDDTVEITLIGKNPYHTLMTELHEVAGGRVEQDSVQINLQRIFSAKKVNVVLDEITKIDFNKKTLSSDLESYDYDYLILGAGSEPAFFGVPGVKENSFTIWSLDDALKIREHIENMFKKAAKEKNPEARRKMLTFVVAGAGFTGVETLGELIEWKEKLARNYYIDEKEVKLILVEALDKILPILNDNLIAKSERYLQKKGVQILKSSPITNVDKEVTTLKDGTKIETNTLIWTCGVQASKFAANLGLTTSRAGRIQTNEYMQSVDYSEVYVIGDNSYIEENGKGLPQIVETAIQTAETAVENIAAEISHKEKKGHKTNYHGLMVSIGSRYAVASVLGVSLSGFLAMAMKHLVNLHYLFGVAGFNACWSYIEHEFFDIKERRSILGGHASAKSHSFWLAILRVYVGVMWTLEAINKINTGWLSQLKIPLFMPDATASATAAAGEGAQAAAATVTPILSSPPHFFVSFMHLLRPVGFQFQVIIVFTELAFGLALIAGLFTFIASAGSIFLCLNFIISGMAGYDILWYIFACFALIGGGGRALGLDYYVMPFLKKWWNNTKFARKSYLYIEHAATKN</sequence>
<keyword evidence="8" id="KW-1133">Transmembrane helix</keyword>
<comment type="catalytic activity">
    <reaction evidence="7">
        <text>a quinone + NADH + H(+) = a quinol + NAD(+)</text>
        <dbReference type="Rhea" id="RHEA:46160"/>
        <dbReference type="ChEBI" id="CHEBI:15378"/>
        <dbReference type="ChEBI" id="CHEBI:24646"/>
        <dbReference type="ChEBI" id="CHEBI:57540"/>
        <dbReference type="ChEBI" id="CHEBI:57945"/>
        <dbReference type="ChEBI" id="CHEBI:132124"/>
        <dbReference type="EC" id="1.6.5.9"/>
    </reaction>
</comment>
<keyword evidence="8" id="KW-0472">Membrane</keyword>
<dbReference type="EC" id="1.6.5.9" evidence="2"/>
<dbReference type="EMBL" id="JBJHZY010000001">
    <property type="protein sequence ID" value="MFL0267756.1"/>
    <property type="molecule type" value="Genomic_DNA"/>
</dbReference>
<dbReference type="Pfam" id="PF07992">
    <property type="entry name" value="Pyr_redox_2"/>
    <property type="match status" value="1"/>
</dbReference>
<evidence type="ECO:0000256" key="2">
    <source>
        <dbReference type="ARBA" id="ARBA00012637"/>
    </source>
</evidence>
<keyword evidence="8" id="KW-0812">Transmembrane</keyword>
<dbReference type="Gene3D" id="3.50.50.100">
    <property type="match status" value="1"/>
</dbReference>
<keyword evidence="4" id="KW-0274">FAD</keyword>
<organism evidence="10 11">
    <name type="scientific">Candidatus Clostridium radicumherbarum</name>
    <dbReference type="NCBI Taxonomy" id="3381662"/>
    <lineage>
        <taxon>Bacteria</taxon>
        <taxon>Bacillati</taxon>
        <taxon>Bacillota</taxon>
        <taxon>Clostridia</taxon>
        <taxon>Eubacteriales</taxon>
        <taxon>Clostridiaceae</taxon>
        <taxon>Clostridium</taxon>
    </lineage>
</organism>
<evidence type="ECO:0000256" key="5">
    <source>
        <dbReference type="ARBA" id="ARBA00023002"/>
    </source>
</evidence>
<feature type="transmembrane region" description="Helical" evidence="8">
    <location>
        <begin position="550"/>
        <end position="574"/>
    </location>
</feature>
<comment type="caution">
    <text evidence="10">The sequence shown here is derived from an EMBL/GenBank/DDBJ whole genome shotgun (WGS) entry which is preliminary data.</text>
</comment>
<comment type="similarity">
    <text evidence="1">Belongs to the NADH dehydrogenase family.</text>
</comment>
<feature type="transmembrane region" description="Helical" evidence="8">
    <location>
        <begin position="518"/>
        <end position="544"/>
    </location>
</feature>
<accession>A0ABW8TPW9</accession>
<dbReference type="Proteomes" id="UP001623661">
    <property type="component" value="Unassembled WGS sequence"/>
</dbReference>
<dbReference type="PANTHER" id="PTHR43706:SF47">
    <property type="entry name" value="EXTERNAL NADH-UBIQUINONE OXIDOREDUCTASE 1, MITOCHONDRIAL-RELATED"/>
    <property type="match status" value="1"/>
</dbReference>
<keyword evidence="6" id="KW-0520">NAD</keyword>
<evidence type="ECO:0000256" key="1">
    <source>
        <dbReference type="ARBA" id="ARBA00005272"/>
    </source>
</evidence>
<evidence type="ECO:0000259" key="9">
    <source>
        <dbReference type="Pfam" id="PF07992"/>
    </source>
</evidence>
<dbReference type="PRINTS" id="PR00368">
    <property type="entry name" value="FADPNR"/>
</dbReference>
<feature type="domain" description="FAD/NAD(P)-binding" evidence="9">
    <location>
        <begin position="6"/>
        <end position="324"/>
    </location>
</feature>
<evidence type="ECO:0000256" key="6">
    <source>
        <dbReference type="ARBA" id="ARBA00023027"/>
    </source>
</evidence>
<proteinExistence type="inferred from homology"/>
<gene>
    <name evidence="10" type="ORF">ACJDUH_06535</name>
</gene>
<keyword evidence="3" id="KW-0285">Flavoprotein</keyword>
<dbReference type="PANTHER" id="PTHR43706">
    <property type="entry name" value="NADH DEHYDROGENASE"/>
    <property type="match status" value="1"/>
</dbReference>
<dbReference type="InterPro" id="IPR045024">
    <property type="entry name" value="NDH-2"/>
</dbReference>
<protein>
    <recommendedName>
        <fullName evidence="2">NADH:ubiquinone reductase (non-electrogenic)</fullName>
        <ecNumber evidence="2">1.6.5.9</ecNumber>
    </recommendedName>
</protein>
<dbReference type="SUPFAM" id="SSF51905">
    <property type="entry name" value="FAD/NAD(P)-binding domain"/>
    <property type="match status" value="2"/>
</dbReference>
<feature type="transmembrane region" description="Helical" evidence="8">
    <location>
        <begin position="490"/>
        <end position="511"/>
    </location>
</feature>
<evidence type="ECO:0000313" key="10">
    <source>
        <dbReference type="EMBL" id="MFL0267756.1"/>
    </source>
</evidence>
<reference evidence="10 11" key="1">
    <citation type="submission" date="2024-11" db="EMBL/GenBank/DDBJ databases">
        <authorList>
            <person name="Heng Y.C."/>
            <person name="Lim A.C.H."/>
            <person name="Lee J.K.Y."/>
            <person name="Kittelmann S."/>
        </authorList>
    </citation>
    <scope>NUCLEOTIDE SEQUENCE [LARGE SCALE GENOMIC DNA]</scope>
    <source>
        <strain evidence="10 11">WILCCON 0202</strain>
    </source>
</reference>
<dbReference type="InterPro" id="IPR036188">
    <property type="entry name" value="FAD/NAD-bd_sf"/>
</dbReference>